<protein>
    <submittedName>
        <fullName evidence="1">Uncharacterized protein</fullName>
    </submittedName>
</protein>
<evidence type="ECO:0000313" key="2">
    <source>
        <dbReference type="Proteomes" id="UP001057279"/>
    </source>
</evidence>
<sequence length="645" mass="71339">MNVPTPPRLLDLARTSLLRDEDSVISALEFLPMELFPSLFVEAFQRRHIETLKAMVQAWPFVRLPLGALIDLPHVGPLQAVLEALDILLAQKVPSRRCKLRVLDLRDTDHKFWSMWSGANNRGGTSSGRAPVTEPSSITKQHLAPLRVFTELSLKKRTLNNFLTYLLQWVEQRKASIHLCCKKLKIFSMSMENIVKVLSLVQLDCIQEVQVNCTWHLSTLATFAPFLGRMSNLQRLVLFPIHVSAFRKHEQDHIVQITSQFLRLGHLRDLHLDSPSFLEGCLDQMLRCLKTTLHNLSITKCRLTESDLIHLSQCPNICQLKSLEMIGVTMTDFSPELLQVLLEKVSATIQELYLDQCGIMDSQFEAILPSLSRCSQLSSFSLCGNLLSMAVMEKMLRHTAGLSCLSQEWYPAPQESYSPQGVPLEGRLAHLRTQLLEILRDLGQPRIIRIFLSPCPHNGSTSILGTKDSAETADIFISAYLNKSGYVKSGKPYEVQIAFASFAEGQSQVLQLQVHVPNPFGPRSHNGGQGPTNIHAKPRKKWPQAFEGLSGDGGSPVGRAGPVPAYVLHEGEAQTEARVTGADALLALCSPLGPRTPAPGQRGGRGGGPALAPAEPLLPQQPPLPPEPAPHAHRLLANSMADQLE</sequence>
<reference evidence="1" key="1">
    <citation type="submission" date="2022-03" db="EMBL/GenBank/DDBJ databases">
        <title>Genomic analyses of argali, domestic sheep and their hybrids provide insights into chromosomal evolution, heterosis and genetic basis of agronomic traits.</title>
        <authorList>
            <person name="Li M."/>
        </authorList>
    </citation>
    <scope>NUCLEOTIDE SEQUENCE</scope>
    <source>
        <strain evidence="1">F1 hybrid</strain>
    </source>
</reference>
<dbReference type="Proteomes" id="UP001057279">
    <property type="component" value="Linkage Group LG12"/>
</dbReference>
<proteinExistence type="predicted"/>
<comment type="caution">
    <text evidence="1">The sequence shown here is derived from an EMBL/GenBank/DDBJ whole genome shotgun (WGS) entry which is preliminary data.</text>
</comment>
<keyword evidence="2" id="KW-1185">Reference proteome</keyword>
<evidence type="ECO:0000313" key="1">
    <source>
        <dbReference type="EMBL" id="KAI4578416.1"/>
    </source>
</evidence>
<accession>A0ACB9USX3</accession>
<gene>
    <name evidence="1" type="ORF">MJG53_011271</name>
</gene>
<name>A0ACB9USX3_9CETA</name>
<dbReference type="EMBL" id="CM043037">
    <property type="protein sequence ID" value="KAI4578416.1"/>
    <property type="molecule type" value="Genomic_DNA"/>
</dbReference>
<organism evidence="1 2">
    <name type="scientific">Ovis ammon polii x Ovis aries</name>
    <dbReference type="NCBI Taxonomy" id="2918886"/>
    <lineage>
        <taxon>Eukaryota</taxon>
        <taxon>Metazoa</taxon>
        <taxon>Chordata</taxon>
        <taxon>Craniata</taxon>
        <taxon>Vertebrata</taxon>
        <taxon>Euteleostomi</taxon>
        <taxon>Mammalia</taxon>
        <taxon>Eutheria</taxon>
        <taxon>Laurasiatheria</taxon>
        <taxon>Artiodactyla</taxon>
        <taxon>Ruminantia</taxon>
        <taxon>Pecora</taxon>
        <taxon>Bovidae</taxon>
        <taxon>Caprinae</taxon>
        <taxon>Ovis</taxon>
    </lineage>
</organism>